<reference evidence="1 2" key="1">
    <citation type="submission" date="2011-02" db="EMBL/GenBank/DDBJ databases">
        <title>The Genome Sequence of Sphaeroforma arctica JP610.</title>
        <authorList>
            <consortium name="The Broad Institute Genome Sequencing Platform"/>
            <person name="Russ C."/>
            <person name="Cuomo C."/>
            <person name="Young S.K."/>
            <person name="Zeng Q."/>
            <person name="Gargeya S."/>
            <person name="Alvarado L."/>
            <person name="Berlin A."/>
            <person name="Chapman S.B."/>
            <person name="Chen Z."/>
            <person name="Freedman E."/>
            <person name="Gellesch M."/>
            <person name="Goldberg J."/>
            <person name="Griggs A."/>
            <person name="Gujja S."/>
            <person name="Heilman E."/>
            <person name="Heiman D."/>
            <person name="Howarth C."/>
            <person name="Mehta T."/>
            <person name="Neiman D."/>
            <person name="Pearson M."/>
            <person name="Roberts A."/>
            <person name="Saif S."/>
            <person name="Shea T."/>
            <person name="Shenoy N."/>
            <person name="Sisk P."/>
            <person name="Stolte C."/>
            <person name="Sykes S."/>
            <person name="White J."/>
            <person name="Yandava C."/>
            <person name="Burger G."/>
            <person name="Gray M.W."/>
            <person name="Holland P.W.H."/>
            <person name="King N."/>
            <person name="Lang F.B.F."/>
            <person name="Roger A.J."/>
            <person name="Ruiz-Trillo I."/>
            <person name="Haas B."/>
            <person name="Nusbaum C."/>
            <person name="Birren B."/>
        </authorList>
    </citation>
    <scope>NUCLEOTIDE SEQUENCE [LARGE SCALE GENOMIC DNA]</scope>
    <source>
        <strain evidence="1 2">JP610</strain>
    </source>
</reference>
<dbReference type="EMBL" id="KQ246786">
    <property type="protein sequence ID" value="KNC72589.1"/>
    <property type="molecule type" value="Genomic_DNA"/>
</dbReference>
<dbReference type="Proteomes" id="UP000054560">
    <property type="component" value="Unassembled WGS sequence"/>
</dbReference>
<feature type="non-terminal residue" evidence="1">
    <location>
        <position position="1"/>
    </location>
</feature>
<sequence>VKSPDDGCHSINNLEGVNIRFDRLLAHFKQIQTGHALLNTNDLLHPSTSDVLEAAP</sequence>
<dbReference type="RefSeq" id="XP_014146491.1">
    <property type="nucleotide sequence ID" value="XM_014291016.1"/>
</dbReference>
<dbReference type="GeneID" id="25915357"/>
<evidence type="ECO:0000313" key="2">
    <source>
        <dbReference type="Proteomes" id="UP000054560"/>
    </source>
</evidence>
<gene>
    <name evidence="1" type="ORF">SARC_14853</name>
</gene>
<proteinExistence type="predicted"/>
<organism evidence="1 2">
    <name type="scientific">Sphaeroforma arctica JP610</name>
    <dbReference type="NCBI Taxonomy" id="667725"/>
    <lineage>
        <taxon>Eukaryota</taxon>
        <taxon>Ichthyosporea</taxon>
        <taxon>Ichthyophonida</taxon>
        <taxon>Sphaeroforma</taxon>
    </lineage>
</organism>
<evidence type="ECO:0000313" key="1">
    <source>
        <dbReference type="EMBL" id="KNC72589.1"/>
    </source>
</evidence>
<dbReference type="AlphaFoldDB" id="A0A0L0F7G5"/>
<protein>
    <submittedName>
        <fullName evidence="1">Uncharacterized protein</fullName>
    </submittedName>
</protein>
<keyword evidence="2" id="KW-1185">Reference proteome</keyword>
<accession>A0A0L0F7G5</accession>
<name>A0A0L0F7G5_9EUKA</name>